<proteinExistence type="predicted"/>
<dbReference type="Proteomes" id="UP000608662">
    <property type="component" value="Unassembled WGS sequence"/>
</dbReference>
<name>A0A847UBU1_9EURY</name>
<dbReference type="RefSeq" id="WP_170092714.1">
    <property type="nucleotide sequence ID" value="NZ_WOYG01000001.1"/>
</dbReference>
<dbReference type="AlphaFoldDB" id="A0A847UBU1"/>
<keyword evidence="1" id="KW-1133">Transmembrane helix</keyword>
<evidence type="ECO:0000256" key="1">
    <source>
        <dbReference type="SAM" id="Phobius"/>
    </source>
</evidence>
<comment type="caution">
    <text evidence="2">The sequence shown here is derived from an EMBL/GenBank/DDBJ whole genome shotgun (WGS) entry which is preliminary data.</text>
</comment>
<gene>
    <name evidence="2" type="ORF">GOC74_02120</name>
</gene>
<keyword evidence="1" id="KW-0472">Membrane</keyword>
<evidence type="ECO:0000313" key="2">
    <source>
        <dbReference type="EMBL" id="NLV08734.1"/>
    </source>
</evidence>
<organism evidence="2 3">
    <name type="scientific">Halomicrobium mukohataei</name>
    <dbReference type="NCBI Taxonomy" id="57705"/>
    <lineage>
        <taxon>Archaea</taxon>
        <taxon>Methanobacteriati</taxon>
        <taxon>Methanobacteriota</taxon>
        <taxon>Stenosarchaea group</taxon>
        <taxon>Halobacteria</taxon>
        <taxon>Halobacteriales</taxon>
        <taxon>Haloarculaceae</taxon>
        <taxon>Halomicrobium</taxon>
    </lineage>
</organism>
<sequence>MASTNNEGDSGSGGGSGSSFEIMDVLTSRVGMALVGGFVAALVAGYLII</sequence>
<accession>A0A847UBU1</accession>
<evidence type="ECO:0000313" key="3">
    <source>
        <dbReference type="Proteomes" id="UP000608662"/>
    </source>
</evidence>
<feature type="transmembrane region" description="Helical" evidence="1">
    <location>
        <begin position="30"/>
        <end position="48"/>
    </location>
</feature>
<keyword evidence="1" id="KW-0812">Transmembrane</keyword>
<protein>
    <submittedName>
        <fullName evidence="2">Uncharacterized protein</fullName>
    </submittedName>
</protein>
<dbReference type="EMBL" id="WOYG01000001">
    <property type="protein sequence ID" value="NLV08734.1"/>
    <property type="molecule type" value="Genomic_DNA"/>
</dbReference>
<reference evidence="2" key="1">
    <citation type="submission" date="2019-12" db="EMBL/GenBank/DDBJ databases">
        <title>Whole-genome sequence of Halomicrobium mukohataei pws1.</title>
        <authorList>
            <person name="Verma D.K."/>
            <person name="Gopal K."/>
            <person name="Prasad E.S."/>
        </authorList>
    </citation>
    <scope>NUCLEOTIDE SEQUENCE</scope>
    <source>
        <strain evidence="2">Pws1</strain>
    </source>
</reference>